<dbReference type="RefSeq" id="WP_157434358.1">
    <property type="nucleotide sequence ID" value="NZ_CP016076.1"/>
</dbReference>
<dbReference type="AlphaFoldDB" id="A0AAC9PTQ8"/>
<sequence>MLASVVSGTWSSARFQQIARAVPDSVETNERRVPGRRGRPRTATTAGSFRAGVDPDILTGWRTAPARTSISTATMTQAEPKGTGRSDIDARRVHADARLAGGHARRTPAVGVTPWLGPPAGRRLSAAASRLRSTKIVEPAGRRRMRRAASAMSETRQSIVQRPVQEATQAMQPGGARPGHGTGGSTARADPAPEAIENSMGTKSTGRDGVGGAVF</sequence>
<dbReference type="Proteomes" id="UP000185511">
    <property type="component" value="Chromosome"/>
</dbReference>
<reference evidence="3" key="1">
    <citation type="submission" date="2016-06" db="EMBL/GenBank/DDBJ databases">
        <title>Complete genome sequence of Actinoalloteichus fjordicus DSM 46855 (=ADI127-17), type strain of the new species Actinoalloteichus fjordicus.</title>
        <authorList>
            <person name="Ruckert C."/>
            <person name="Nouioui I."/>
            <person name="Willmese J."/>
            <person name="van Wezel G."/>
            <person name="Klenk H.-P."/>
            <person name="Kalinowski J."/>
            <person name="Zotchev S.B."/>
        </authorList>
    </citation>
    <scope>NUCLEOTIDE SEQUENCE [LARGE SCALE GENOMIC DNA]</scope>
    <source>
        <strain evidence="3">ADI127-7</strain>
    </source>
</reference>
<dbReference type="KEGG" id="acad:UA74_21360"/>
<proteinExistence type="predicted"/>
<organism evidence="2 3">
    <name type="scientific">Actinoalloteichus fjordicus</name>
    <dbReference type="NCBI Taxonomy" id="1612552"/>
    <lineage>
        <taxon>Bacteria</taxon>
        <taxon>Bacillati</taxon>
        <taxon>Actinomycetota</taxon>
        <taxon>Actinomycetes</taxon>
        <taxon>Pseudonocardiales</taxon>
        <taxon>Pseudonocardiaceae</taxon>
        <taxon>Actinoalloteichus</taxon>
    </lineage>
</organism>
<gene>
    <name evidence="2" type="ORF">UA74_21360</name>
</gene>
<accession>A0AAC9PTQ8</accession>
<keyword evidence="3" id="KW-1185">Reference proteome</keyword>
<evidence type="ECO:0000313" key="3">
    <source>
        <dbReference type="Proteomes" id="UP000185511"/>
    </source>
</evidence>
<name>A0AAC9PTQ8_9PSEU</name>
<evidence type="ECO:0000313" key="2">
    <source>
        <dbReference type="EMBL" id="APU16297.1"/>
    </source>
</evidence>
<evidence type="ECO:0000256" key="1">
    <source>
        <dbReference type="SAM" id="MobiDB-lite"/>
    </source>
</evidence>
<protein>
    <submittedName>
        <fullName evidence="2">Uncharacterized protein</fullName>
    </submittedName>
</protein>
<dbReference type="EMBL" id="CP016076">
    <property type="protein sequence ID" value="APU16297.1"/>
    <property type="molecule type" value="Genomic_DNA"/>
</dbReference>
<feature type="region of interest" description="Disordered" evidence="1">
    <location>
        <begin position="24"/>
        <end position="54"/>
    </location>
</feature>
<feature type="region of interest" description="Disordered" evidence="1">
    <location>
        <begin position="166"/>
        <end position="215"/>
    </location>
</feature>